<dbReference type="Proteomes" id="UP001207742">
    <property type="component" value="Unassembled WGS sequence"/>
</dbReference>
<name>A0ABT3ISQ0_9BACT</name>
<evidence type="ECO:0000259" key="2">
    <source>
        <dbReference type="Pfam" id="PF10988"/>
    </source>
</evidence>
<feature type="transmembrane region" description="Helical" evidence="1">
    <location>
        <begin position="6"/>
        <end position="26"/>
    </location>
</feature>
<dbReference type="InterPro" id="IPR021255">
    <property type="entry name" value="DUF2807"/>
</dbReference>
<feature type="domain" description="Putative auto-transporter adhesin head GIN" evidence="2">
    <location>
        <begin position="46"/>
        <end position="229"/>
    </location>
</feature>
<keyword evidence="1" id="KW-0812">Transmembrane</keyword>
<dbReference type="PANTHER" id="PTHR39200:SF1">
    <property type="entry name" value="AUTO-TRANSPORTER ADHESIN HEAD GIN DOMAIN-CONTAINING PROTEIN-RELATED"/>
    <property type="match status" value="1"/>
</dbReference>
<gene>
    <name evidence="3" type="ORF">OL497_23695</name>
</gene>
<dbReference type="PANTHER" id="PTHR39200">
    <property type="entry name" value="HYPOTHETICAL EXPORTED PROTEIN"/>
    <property type="match status" value="1"/>
</dbReference>
<dbReference type="Pfam" id="PF10988">
    <property type="entry name" value="DUF2807"/>
    <property type="match status" value="1"/>
</dbReference>
<protein>
    <submittedName>
        <fullName evidence="3">DUF2807 domain-containing protein</fullName>
    </submittedName>
</protein>
<comment type="caution">
    <text evidence="3">The sequence shown here is derived from an EMBL/GenBank/DDBJ whole genome shotgun (WGS) entry which is preliminary data.</text>
</comment>
<keyword evidence="4" id="KW-1185">Reference proteome</keyword>
<dbReference type="Gene3D" id="2.160.20.120">
    <property type="match status" value="1"/>
</dbReference>
<evidence type="ECO:0000313" key="3">
    <source>
        <dbReference type="EMBL" id="MCW3486921.1"/>
    </source>
</evidence>
<evidence type="ECO:0000256" key="1">
    <source>
        <dbReference type="SAM" id="Phobius"/>
    </source>
</evidence>
<evidence type="ECO:0000313" key="4">
    <source>
        <dbReference type="Proteomes" id="UP001207742"/>
    </source>
</evidence>
<dbReference type="RefSeq" id="WP_264733737.1">
    <property type="nucleotide sequence ID" value="NZ_JAPDNR010000001.1"/>
</dbReference>
<accession>A0ABT3ISQ0</accession>
<keyword evidence="1" id="KW-0472">Membrane</keyword>
<keyword evidence="1" id="KW-1133">Transmembrane helix</keyword>
<reference evidence="3 4" key="1">
    <citation type="submission" date="2022-10" db="EMBL/GenBank/DDBJ databases">
        <title>Chitinophaga nivalis PC15 sp. nov., isolated from Pyeongchang county, South Korea.</title>
        <authorList>
            <person name="Trinh H.N."/>
        </authorList>
    </citation>
    <scope>NUCLEOTIDE SEQUENCE [LARGE SCALE GENOMIC DNA]</scope>
    <source>
        <strain evidence="3 4">PC14</strain>
    </source>
</reference>
<dbReference type="EMBL" id="JAPDNS010000002">
    <property type="protein sequence ID" value="MCW3486921.1"/>
    <property type="molecule type" value="Genomic_DNA"/>
</dbReference>
<organism evidence="3 4">
    <name type="scientific">Chitinophaga nivalis</name>
    <dbReference type="NCBI Taxonomy" id="2991709"/>
    <lineage>
        <taxon>Bacteria</taxon>
        <taxon>Pseudomonadati</taxon>
        <taxon>Bacteroidota</taxon>
        <taxon>Chitinophagia</taxon>
        <taxon>Chitinophagales</taxon>
        <taxon>Chitinophagaceae</taxon>
        <taxon>Chitinophaga</taxon>
    </lineage>
</organism>
<sequence length="244" mass="25804">MQMKLFLYYAFTGIMVCTVLNACNVVNRNQIKGSGHIVKEERTVPAFHKIKVEGSIDVYLSQGAAKPAVIEAEDNIIPLVEIVEEDGKLIIRQRRNTHINTRKSISVYLTTPDVDEAGVSGSGDIKLVDKFNAKEKMILSLSGSGNISGQVNAPLIKASITGSGDMSLRGESRDLSLTIAGSGDFKGTELLAENVNVNIAGSGNADVYASVSLDVKVAGSGDVRYKGSPQISSSIAGSGSVTKK</sequence>
<proteinExistence type="predicted"/>